<gene>
    <name evidence="2" type="ORF">TrCOL_g2524</name>
</gene>
<name>A0A9W7G802_9STRA</name>
<reference evidence="3" key="1">
    <citation type="journal article" date="2023" name="Commun. Biol.">
        <title>Genome analysis of Parmales, the sister group of diatoms, reveals the evolutionary specialization of diatoms from phago-mixotrophs to photoautotrophs.</title>
        <authorList>
            <person name="Ban H."/>
            <person name="Sato S."/>
            <person name="Yoshikawa S."/>
            <person name="Yamada K."/>
            <person name="Nakamura Y."/>
            <person name="Ichinomiya M."/>
            <person name="Sato N."/>
            <person name="Blanc-Mathieu R."/>
            <person name="Endo H."/>
            <person name="Kuwata A."/>
            <person name="Ogata H."/>
        </authorList>
    </citation>
    <scope>NUCLEOTIDE SEQUENCE [LARGE SCALE GENOMIC DNA]</scope>
</reference>
<keyword evidence="3" id="KW-1185">Reference proteome</keyword>
<dbReference type="EMBL" id="BRYA01000070">
    <property type="protein sequence ID" value="GMI36989.1"/>
    <property type="molecule type" value="Genomic_DNA"/>
</dbReference>
<evidence type="ECO:0000256" key="1">
    <source>
        <dbReference type="SAM" id="MobiDB-lite"/>
    </source>
</evidence>
<comment type="caution">
    <text evidence="2">The sequence shown here is derived from an EMBL/GenBank/DDBJ whole genome shotgun (WGS) entry which is preliminary data.</text>
</comment>
<feature type="compositionally biased region" description="Basic and acidic residues" evidence="1">
    <location>
        <begin position="99"/>
        <end position="110"/>
    </location>
</feature>
<organism evidence="2 3">
    <name type="scientific">Triparma columacea</name>
    <dbReference type="NCBI Taxonomy" id="722753"/>
    <lineage>
        <taxon>Eukaryota</taxon>
        <taxon>Sar</taxon>
        <taxon>Stramenopiles</taxon>
        <taxon>Ochrophyta</taxon>
        <taxon>Bolidophyceae</taxon>
        <taxon>Parmales</taxon>
        <taxon>Triparmaceae</taxon>
        <taxon>Triparma</taxon>
    </lineage>
</organism>
<dbReference type="AlphaFoldDB" id="A0A9W7G802"/>
<dbReference type="OrthoDB" id="202710at2759"/>
<evidence type="ECO:0000313" key="3">
    <source>
        <dbReference type="Proteomes" id="UP001165065"/>
    </source>
</evidence>
<proteinExistence type="predicted"/>
<evidence type="ECO:0000313" key="2">
    <source>
        <dbReference type="EMBL" id="GMI36989.1"/>
    </source>
</evidence>
<dbReference type="Proteomes" id="UP001165065">
    <property type="component" value="Unassembled WGS sequence"/>
</dbReference>
<feature type="region of interest" description="Disordered" evidence="1">
    <location>
        <begin position="99"/>
        <end position="163"/>
    </location>
</feature>
<sequence>MSRWSHNLGLYESSCFGGKSSTLRYTSDEFLDRLSFLDQVDNPLAIPEPLLPYSTDDFFRSLSSSNLDLESVEKSPIMHPLKEPLLSLDEQVSLYKKQAEEEYKASHPDEDMSDPNNDDWEGRPTSESPFVPPPPPLTEPAAADLEPVREREEGDIQRSRENNEIKTNIRTFLQQRTVQTLMFLCDKCRDPHTTAWLESFGGHKNLLKYHGTSAMKVSWDGYFRQLLEREKEVVVVSVKKRGGGVGGWSKNNPFFEQEYADFDVEIDPVSLASRLLSIRDQLSKEWEHDLGIISTQKKDIFNSYRENVRETGGERGQAGWLYKRTTSKLLENDDIYNQGQSSLRFGNFDLLVLLSTQEAVHRVLRANMKEGGEGKGGYEFLRQFYSDRLHYFDGDQPYQRADVFLEELLLTMPSVSKTSSGKVSMNDPMRIAEIIVEMRGEVCKEWAEVMGQISTVEHACIRGEILDKRFGVEEKGE</sequence>
<accession>A0A9W7G802</accession>
<feature type="compositionally biased region" description="Basic and acidic residues" evidence="1">
    <location>
        <begin position="146"/>
        <end position="163"/>
    </location>
</feature>
<protein>
    <submittedName>
        <fullName evidence="2">Uncharacterized protein</fullName>
    </submittedName>
</protein>